<evidence type="ECO:0000256" key="3">
    <source>
        <dbReference type="ARBA" id="ARBA00023015"/>
    </source>
</evidence>
<proteinExistence type="inferred from homology"/>
<organism evidence="10 11">
    <name type="scientific">Pseudothauera nasutitermitis</name>
    <dbReference type="NCBI Taxonomy" id="2565930"/>
    <lineage>
        <taxon>Bacteria</taxon>
        <taxon>Pseudomonadati</taxon>
        <taxon>Pseudomonadota</taxon>
        <taxon>Betaproteobacteria</taxon>
        <taxon>Rhodocyclales</taxon>
        <taxon>Zoogloeaceae</taxon>
        <taxon>Pseudothauera</taxon>
    </lineage>
</organism>
<comment type="function">
    <text evidence="8 9">Functions in complex with FlhC as a master transcriptional regulator that regulates transcription of several flagellar and non-flagellar operons by binding to their promoter region. Activates expression of class 2 flagellar genes, including fliA, which is a flagellum-specific sigma factor that turns on the class 3 genes. Also regulates genes whose products function in a variety of physiological pathways.</text>
</comment>
<comment type="caution">
    <text evidence="9">Lacks conserved residue(s) required for the propagation of feature annotation.</text>
</comment>
<gene>
    <name evidence="9 10" type="primary">flhD</name>
    <name evidence="10" type="ORF">E6C76_06645</name>
</gene>
<dbReference type="Proteomes" id="UP000308430">
    <property type="component" value="Unassembled WGS sequence"/>
</dbReference>
<dbReference type="GO" id="GO:0044780">
    <property type="term" value="P:bacterial-type flagellum assembly"/>
    <property type="evidence" value="ECO:0007669"/>
    <property type="project" value="InterPro"/>
</dbReference>
<dbReference type="Pfam" id="PF05247">
    <property type="entry name" value="FlhD"/>
    <property type="match status" value="1"/>
</dbReference>
<comment type="similarity">
    <text evidence="9">Belongs to the FlhD family.</text>
</comment>
<dbReference type="Gene3D" id="1.10.4000.10">
    <property type="entry name" value="Flagellar transcriptional activator FlhD"/>
    <property type="match status" value="1"/>
</dbReference>
<evidence type="ECO:0000256" key="4">
    <source>
        <dbReference type="ARBA" id="ARBA00023125"/>
    </source>
</evidence>
<evidence type="ECO:0000256" key="2">
    <source>
        <dbReference type="ARBA" id="ARBA00022795"/>
    </source>
</evidence>
<dbReference type="RefSeq" id="WP_136347451.1">
    <property type="nucleotide sequence ID" value="NZ_SSOC01000002.1"/>
</dbReference>
<dbReference type="EMBL" id="SSOC01000002">
    <property type="protein sequence ID" value="THF66510.1"/>
    <property type="molecule type" value="Genomic_DNA"/>
</dbReference>
<keyword evidence="5" id="KW-1015">Disulfide bond</keyword>
<comment type="caution">
    <text evidence="10">The sequence shown here is derived from an EMBL/GenBank/DDBJ whole genome shotgun (WGS) entry which is preliminary data.</text>
</comment>
<evidence type="ECO:0000313" key="11">
    <source>
        <dbReference type="Proteomes" id="UP000308430"/>
    </source>
</evidence>
<evidence type="ECO:0000256" key="6">
    <source>
        <dbReference type="ARBA" id="ARBA00023159"/>
    </source>
</evidence>
<evidence type="ECO:0000256" key="7">
    <source>
        <dbReference type="ARBA" id="ARBA00023163"/>
    </source>
</evidence>
<accession>A0A4S4B454</accession>
<reference evidence="10 11" key="1">
    <citation type="submission" date="2019-04" db="EMBL/GenBank/DDBJ databases">
        <title>Azoarcus nasutitermitis sp. nov. isolated from termite nest.</title>
        <authorList>
            <person name="Lin S.-Y."/>
            <person name="Hameed A."/>
            <person name="Hsu Y.-H."/>
            <person name="Young C.-C."/>
        </authorList>
    </citation>
    <scope>NUCLEOTIDE SEQUENCE [LARGE SCALE GENOMIC DNA]</scope>
    <source>
        <strain evidence="10 11">CC-YHH838</strain>
    </source>
</reference>
<dbReference type="NCBIfam" id="NF002783">
    <property type="entry name" value="PRK02909.1-1"/>
    <property type="match status" value="1"/>
</dbReference>
<comment type="subcellular location">
    <subcellularLocation>
        <location evidence="9">Cytoplasm</location>
    </subcellularLocation>
</comment>
<dbReference type="AlphaFoldDB" id="A0A4S4B454"/>
<evidence type="ECO:0000256" key="8">
    <source>
        <dbReference type="ARBA" id="ARBA00025431"/>
    </source>
</evidence>
<keyword evidence="3 9" id="KW-0805">Transcription regulation</keyword>
<dbReference type="GO" id="GO:0003677">
    <property type="term" value="F:DNA binding"/>
    <property type="evidence" value="ECO:0007669"/>
    <property type="project" value="UniProtKB-UniRule"/>
</dbReference>
<name>A0A4S4B454_9RHOO</name>
<dbReference type="GO" id="GO:1902208">
    <property type="term" value="P:regulation of bacterial-type flagellum assembly"/>
    <property type="evidence" value="ECO:0007669"/>
    <property type="project" value="UniProtKB-UniRule"/>
</dbReference>
<dbReference type="GO" id="GO:0045893">
    <property type="term" value="P:positive regulation of DNA-templated transcription"/>
    <property type="evidence" value="ECO:0007669"/>
    <property type="project" value="InterPro"/>
</dbReference>
<keyword evidence="6 9" id="KW-0010">Activator</keyword>
<dbReference type="HAMAP" id="MF_00725">
    <property type="entry name" value="FlhD"/>
    <property type="match status" value="1"/>
</dbReference>
<sequence>MDRPDFQAEIRELNLAYLMLAQQMLRSDRETAMYRLGIGGEMADLILGLSAAKLVRMAGSQTLLPRFRFDDGMLAGLMAGNGRDAATSGLHAAIIAASRPLEEQFQGAEQ</sequence>
<keyword evidence="11" id="KW-1185">Reference proteome</keyword>
<evidence type="ECO:0000256" key="9">
    <source>
        <dbReference type="HAMAP-Rule" id="MF_00725"/>
    </source>
</evidence>
<keyword evidence="4 9" id="KW-0238">DNA-binding</keyword>
<evidence type="ECO:0000256" key="1">
    <source>
        <dbReference type="ARBA" id="ARBA00022490"/>
    </source>
</evidence>
<comment type="subunit">
    <text evidence="9">Homodimer; disulfide-linked. Forms a heterohexamer composed of two FlhC and four FlhD subunits. Each FlhC binds a FlhD dimer, forming a heterotrimer, and a hexamer assembles by dimerization of two heterotrimers.</text>
</comment>
<dbReference type="InterPro" id="IPR023559">
    <property type="entry name" value="Flagellar_FlhD"/>
</dbReference>
<dbReference type="SUPFAM" id="SSF63592">
    <property type="entry name" value="Flagellar transcriptional activator FlhD"/>
    <property type="match status" value="1"/>
</dbReference>
<keyword evidence="1 9" id="KW-0963">Cytoplasm</keyword>
<evidence type="ECO:0000313" key="10">
    <source>
        <dbReference type="EMBL" id="THF66510.1"/>
    </source>
</evidence>
<dbReference type="InterPro" id="IPR036194">
    <property type="entry name" value="FlhD_sf"/>
</dbReference>
<dbReference type="GO" id="GO:0005737">
    <property type="term" value="C:cytoplasm"/>
    <property type="evidence" value="ECO:0007669"/>
    <property type="project" value="UniProtKB-SubCell"/>
</dbReference>
<dbReference type="OrthoDB" id="5298036at2"/>
<keyword evidence="10" id="KW-0969">Cilium</keyword>
<keyword evidence="10" id="KW-0282">Flagellum</keyword>
<keyword evidence="2 9" id="KW-1005">Bacterial flagellum biogenesis</keyword>
<comment type="domain">
    <text evidence="9">The C-terminal region contains a putative helix-turn-helix (HTH) motif, suggesting that this region may bind DNA.</text>
</comment>
<evidence type="ECO:0000256" key="5">
    <source>
        <dbReference type="ARBA" id="ARBA00023157"/>
    </source>
</evidence>
<keyword evidence="7 9" id="KW-0804">Transcription</keyword>
<keyword evidence="10" id="KW-0966">Cell projection</keyword>
<protein>
    <recommendedName>
        <fullName evidence="9">Flagellar transcriptional regulator FlhD</fullName>
    </recommendedName>
</protein>